<evidence type="ECO:0000256" key="5">
    <source>
        <dbReference type="ARBA" id="ARBA00023136"/>
    </source>
</evidence>
<dbReference type="PANTHER" id="PTHR22730">
    <property type="entry name" value="PROMININ PROM PROTEIN"/>
    <property type="match status" value="1"/>
</dbReference>
<dbReference type="VEuPathDB" id="FungiDB:SPPG_02555"/>
<dbReference type="PANTHER" id="PTHR22730:SF1">
    <property type="entry name" value="PROMININ-LIKE PROTEIN"/>
    <property type="match status" value="1"/>
</dbReference>
<evidence type="ECO:0000256" key="2">
    <source>
        <dbReference type="ARBA" id="ARBA00006058"/>
    </source>
</evidence>
<dbReference type="AlphaFoldDB" id="A0A0L0HKQ7"/>
<name>A0A0L0HKQ7_SPIPD</name>
<dbReference type="EMBL" id="KQ257453">
    <property type="protein sequence ID" value="KND02051.1"/>
    <property type="molecule type" value="Genomic_DNA"/>
</dbReference>
<keyword evidence="3 8" id="KW-0812">Transmembrane</keyword>
<evidence type="ECO:0000313" key="11">
    <source>
        <dbReference type="Proteomes" id="UP000053201"/>
    </source>
</evidence>
<feature type="transmembrane region" description="Helical" evidence="8">
    <location>
        <begin position="444"/>
        <end position="464"/>
    </location>
</feature>
<evidence type="ECO:0008006" key="12">
    <source>
        <dbReference type="Google" id="ProtNLM"/>
    </source>
</evidence>
<evidence type="ECO:0000256" key="7">
    <source>
        <dbReference type="SAM" id="MobiDB-lite"/>
    </source>
</evidence>
<reference evidence="10 11" key="1">
    <citation type="submission" date="2009-08" db="EMBL/GenBank/DDBJ databases">
        <title>The Genome Sequence of Spizellomyces punctatus strain DAOM BR117.</title>
        <authorList>
            <consortium name="The Broad Institute Genome Sequencing Platform"/>
            <person name="Russ C."/>
            <person name="Cuomo C."/>
            <person name="Shea T."/>
            <person name="Young S.K."/>
            <person name="Zeng Q."/>
            <person name="Koehrsen M."/>
            <person name="Haas B."/>
            <person name="Borodovsky M."/>
            <person name="Guigo R."/>
            <person name="Alvarado L."/>
            <person name="Berlin A."/>
            <person name="Bochicchio J."/>
            <person name="Borenstein D."/>
            <person name="Chapman S."/>
            <person name="Chen Z."/>
            <person name="Engels R."/>
            <person name="Freedman E."/>
            <person name="Gellesch M."/>
            <person name="Goldberg J."/>
            <person name="Griggs A."/>
            <person name="Gujja S."/>
            <person name="Heiman D."/>
            <person name="Hepburn T."/>
            <person name="Howarth C."/>
            <person name="Jen D."/>
            <person name="Larson L."/>
            <person name="Lewis B."/>
            <person name="Mehta T."/>
            <person name="Park D."/>
            <person name="Pearson M."/>
            <person name="Roberts A."/>
            <person name="Saif S."/>
            <person name="Shenoy N."/>
            <person name="Sisk P."/>
            <person name="Stolte C."/>
            <person name="Sykes S."/>
            <person name="Thomson T."/>
            <person name="Walk T."/>
            <person name="White J."/>
            <person name="Yandava C."/>
            <person name="Burger G."/>
            <person name="Gray M.W."/>
            <person name="Holland P.W.H."/>
            <person name="King N."/>
            <person name="Lang F.B.F."/>
            <person name="Roger A.J."/>
            <person name="Ruiz-Trillo I."/>
            <person name="Lander E."/>
            <person name="Nusbaum C."/>
        </authorList>
    </citation>
    <scope>NUCLEOTIDE SEQUENCE [LARGE SCALE GENOMIC DNA]</scope>
    <source>
        <strain evidence="10 11">DAOM BR117</strain>
    </source>
</reference>
<dbReference type="GO" id="GO:0016020">
    <property type="term" value="C:membrane"/>
    <property type="evidence" value="ECO:0007669"/>
    <property type="project" value="UniProtKB-SubCell"/>
</dbReference>
<keyword evidence="11" id="KW-1185">Reference proteome</keyword>
<evidence type="ECO:0000313" key="10">
    <source>
        <dbReference type="EMBL" id="KND02051.1"/>
    </source>
</evidence>
<dbReference type="Proteomes" id="UP000053201">
    <property type="component" value="Unassembled WGS sequence"/>
</dbReference>
<proteinExistence type="inferred from homology"/>
<dbReference type="STRING" id="645134.A0A0L0HKQ7"/>
<feature type="compositionally biased region" description="Polar residues" evidence="7">
    <location>
        <begin position="904"/>
        <end position="920"/>
    </location>
</feature>
<feature type="transmembrane region" description="Helical" evidence="8">
    <location>
        <begin position="793"/>
        <end position="819"/>
    </location>
</feature>
<keyword evidence="4 8" id="KW-1133">Transmembrane helix</keyword>
<dbReference type="InterPro" id="IPR008795">
    <property type="entry name" value="Prominin"/>
</dbReference>
<feature type="transmembrane region" description="Helical" evidence="8">
    <location>
        <begin position="163"/>
        <end position="183"/>
    </location>
</feature>
<organism evidence="10 11">
    <name type="scientific">Spizellomyces punctatus (strain DAOM BR117)</name>
    <dbReference type="NCBI Taxonomy" id="645134"/>
    <lineage>
        <taxon>Eukaryota</taxon>
        <taxon>Fungi</taxon>
        <taxon>Fungi incertae sedis</taxon>
        <taxon>Chytridiomycota</taxon>
        <taxon>Chytridiomycota incertae sedis</taxon>
        <taxon>Chytridiomycetes</taxon>
        <taxon>Spizellomycetales</taxon>
        <taxon>Spizellomycetaceae</taxon>
        <taxon>Spizellomyces</taxon>
    </lineage>
</organism>
<feature type="signal peptide" evidence="9">
    <location>
        <begin position="1"/>
        <end position="27"/>
    </location>
</feature>
<dbReference type="GeneID" id="27686132"/>
<keyword evidence="9" id="KW-0732">Signal</keyword>
<feature type="transmembrane region" description="Helical" evidence="8">
    <location>
        <begin position="112"/>
        <end position="142"/>
    </location>
</feature>
<feature type="region of interest" description="Disordered" evidence="7">
    <location>
        <begin position="964"/>
        <end position="985"/>
    </location>
</feature>
<evidence type="ECO:0000256" key="1">
    <source>
        <dbReference type="ARBA" id="ARBA00004141"/>
    </source>
</evidence>
<comment type="subcellular location">
    <subcellularLocation>
        <location evidence="1">Membrane</location>
        <topology evidence="1">Multi-pass membrane protein</topology>
    </subcellularLocation>
</comment>
<feature type="compositionally biased region" description="Basic residues" evidence="7">
    <location>
        <begin position="829"/>
        <end position="851"/>
    </location>
</feature>
<evidence type="ECO:0000256" key="9">
    <source>
        <dbReference type="SAM" id="SignalP"/>
    </source>
</evidence>
<dbReference type="RefSeq" id="XP_016610090.1">
    <property type="nucleotide sequence ID" value="XM_016750838.1"/>
</dbReference>
<evidence type="ECO:0000256" key="3">
    <source>
        <dbReference type="ARBA" id="ARBA00022692"/>
    </source>
</evidence>
<protein>
    <recommendedName>
        <fullName evidence="12">Plasma membrane fusion protein PRM1</fullName>
    </recommendedName>
</protein>
<evidence type="ECO:0000256" key="4">
    <source>
        <dbReference type="ARBA" id="ARBA00022989"/>
    </source>
</evidence>
<gene>
    <name evidence="10" type="ORF">SPPG_02555</name>
</gene>
<feature type="chain" id="PRO_5005540040" description="Plasma membrane fusion protein PRM1" evidence="9">
    <location>
        <begin position="28"/>
        <end position="1067"/>
    </location>
</feature>
<accession>A0A0L0HKQ7</accession>
<keyword evidence="6" id="KW-0325">Glycoprotein</keyword>
<dbReference type="OMA" id="INTIEMS"/>
<comment type="similarity">
    <text evidence="2">Belongs to the prominin family.</text>
</comment>
<feature type="transmembrane region" description="Helical" evidence="8">
    <location>
        <begin position="476"/>
        <end position="500"/>
    </location>
</feature>
<dbReference type="InParanoid" id="A0A0L0HKQ7"/>
<dbReference type="OrthoDB" id="2118420at2759"/>
<sequence>MRTTFPTLASAIFVLSGILSNLPDTYASLQSDTLYRDLQHVQLSRRGFEGINTADSGANQSHYYAELSKPAGGLWIWTNLARLTRVNLRNGQQHIPLPQVQNGSFTFDGQKTLMYCIPIICFLGSLLLTFIANCCAGCCLCTCRKQRLARRQRDPFTTRQRTVAGFMLFFVYFCWTAAVIGGMRGSEYFHRAMVILDETANRTFEDADGIVANFQVRLGDVFDTLDSGINNLTDRAANLIDVAPLQNISDQIIQLAANCTALDNKKNLLTLEASSIESFKNLLTAPATGLLSQLITNITIASNKMDDLSRNWQPVPGNSNYAYKWTRDPNAPEPDCSELNNQRGQVAGTEDAVSLVTNALSGIPELSDIAAEALSIGGDLPGRVKSIQTPALNDVKNQTKSELASIKADVSVTFDDIGQKSNEYQATANDWMLKIMKYELYRRIAFFVLFGLPAVILIFMTGGVGGRRPGLVKGCLCGSIPYTLLALFLTMLFVIISILFGEACTVAFDRSDGGQSPLVSFMGNMTGSSDMISKAFNARDACLQGTATIDVVQMFVTLPDVADSANQQIDSMNFSSALSSLDVDSIIGSMQDPSSASSNAGAAETQVNQYNLTAISTMKDAVVLLQQAIGLAIDQLQGNGTAGPDGYRVFVASDINTNYTADNAALDALAAEVVALRNQFLGFNSSLSVSLTTSTSIQNSYNTMKSTVITMVNISSTIASAFSTLKTNIGTYVNNQTQAINASIPDLKDTMRATVNTAQNIIYGDSSNCKEVAKDTVDIQMAVCDGLLTGLDAIWFGFFILGSVGAMSVPIFISAANMLADRDATKPKGDKKKGGKKGGKKDKKSKGKQAKGKGEDDVEAGQIKWTTPKAPNTDVRIEKSSRMDELESPRDRKTAEGPDGMYPSLSSLPPNYEESFSSPSHLEHREPNRSRAPSQRAYEFPVEDIQEMRPSWLGASLPPGDVEVMSPAFSPRHHHPNVPLPQSYVSNHGEYLEPAQPLIRHGSNASHGSRRASYVPHQPVYDHVVAQLSKRMSAQQFDYPENPHQEQYSHGSGHHSHYGSDEEEQYR</sequence>
<feature type="compositionally biased region" description="Basic and acidic residues" evidence="7">
    <location>
        <begin position="875"/>
        <end position="896"/>
    </location>
</feature>
<evidence type="ECO:0000256" key="6">
    <source>
        <dbReference type="ARBA" id="ARBA00023180"/>
    </source>
</evidence>
<feature type="region of interest" description="Disordered" evidence="7">
    <location>
        <begin position="824"/>
        <end position="938"/>
    </location>
</feature>
<keyword evidence="5 8" id="KW-0472">Membrane</keyword>
<evidence type="ECO:0000256" key="8">
    <source>
        <dbReference type="SAM" id="Phobius"/>
    </source>
</evidence>
<feature type="region of interest" description="Disordered" evidence="7">
    <location>
        <begin position="1032"/>
        <end position="1067"/>
    </location>
</feature>